<dbReference type="EMBL" id="NAJM01000013">
    <property type="protein sequence ID" value="RVX72184.1"/>
    <property type="molecule type" value="Genomic_DNA"/>
</dbReference>
<keyword evidence="6" id="KW-0472">Membrane</keyword>
<feature type="region of interest" description="Disordered" evidence="5">
    <location>
        <begin position="76"/>
        <end position="100"/>
    </location>
</feature>
<feature type="transmembrane region" description="Helical" evidence="6">
    <location>
        <begin position="466"/>
        <end position="490"/>
    </location>
</feature>
<evidence type="ECO:0000313" key="8">
    <source>
        <dbReference type="EMBL" id="RVX72184.1"/>
    </source>
</evidence>
<dbReference type="GO" id="GO:0000435">
    <property type="term" value="P:positive regulation of transcription from RNA polymerase II promoter by galactose"/>
    <property type="evidence" value="ECO:0007669"/>
    <property type="project" value="TreeGrafter"/>
</dbReference>
<evidence type="ECO:0000256" key="1">
    <source>
        <dbReference type="ARBA" id="ARBA00023015"/>
    </source>
</evidence>
<dbReference type="VEuPathDB" id="FungiDB:PV10_06101"/>
<dbReference type="CDD" id="cd12148">
    <property type="entry name" value="fungal_TF_MHR"/>
    <property type="match status" value="1"/>
</dbReference>
<dbReference type="PANTHER" id="PTHR47424:SF3">
    <property type="entry name" value="REGULATORY PROTEIN GAL4"/>
    <property type="match status" value="1"/>
</dbReference>
<sequence>MLRQIPAKSQPDSLEEDESRESDEAKTDGLAMIFVDEESPVYYGESSNIAFIRYLFQAIWMDSTITIPHKASAPSECSSVPFSQQQSPSTVQSPKNSRRLPSLLPPVDEMDYLIDLYFRGYGSMFPFLHELTFRARYDECKIGDNPKVGDPWLGLLNMVFAMASYADQNGECSAKNRFRKSFAFFNRAESLCSEPSMRTVSLDIVHYLLLAVLYLQGTQRSIQTWNLHGVLVRAAMSMGLHSSRSGQRLEPIQQEVHRRTWLTIYCLDKILSVAFGRPPSIPDEYIVVPLPSPWTSIIHSPKHLADVDINTEFFHASVRLYQIIGRSMSTQYRLNLGLTDQDMDESTSVQKASAMRQELRQWASGLPPRLSLCEPGSVESLKGIEPSRLRIILTLRYHFTSILIHRPLLCAMLRYLTTQDKPVGKPLPYRIQLAMAEAQECIRSAEATIDIVHIVLTAQNKGSSNLGVWFFTLFYVFTSSLIILGCSLLAHHGVCDRDDATNASGNRYLAKTSEALDKLDKDNSLVYDCAKFIRNVSEQLRGQIVALAGEQDEPGDHPGLQAERESEISAYDHSFSSLELSTFAGLVGDDLEMVQFSGSGLFDAPFDESTFEQPHFY</sequence>
<keyword evidence="4" id="KW-0539">Nucleus</keyword>
<evidence type="ECO:0000256" key="4">
    <source>
        <dbReference type="ARBA" id="ARBA00023242"/>
    </source>
</evidence>
<proteinExistence type="predicted"/>
<evidence type="ECO:0000313" key="9">
    <source>
        <dbReference type="Proteomes" id="UP000288859"/>
    </source>
</evidence>
<evidence type="ECO:0000256" key="6">
    <source>
        <dbReference type="SAM" id="Phobius"/>
    </source>
</evidence>
<keyword evidence="1" id="KW-0805">Transcription regulation</keyword>
<dbReference type="InterPro" id="IPR007219">
    <property type="entry name" value="XnlR_reg_dom"/>
</dbReference>
<gene>
    <name evidence="8" type="ORF">B0A52_04388</name>
</gene>
<feature type="region of interest" description="Disordered" evidence="5">
    <location>
        <begin position="1"/>
        <end position="29"/>
    </location>
</feature>
<dbReference type="SMART" id="SM00906">
    <property type="entry name" value="Fungal_trans"/>
    <property type="match status" value="1"/>
</dbReference>
<reference evidence="8 9" key="1">
    <citation type="submission" date="2017-03" db="EMBL/GenBank/DDBJ databases">
        <title>Genomes of endolithic fungi from Antarctica.</title>
        <authorList>
            <person name="Coleine C."/>
            <person name="Masonjones S."/>
            <person name="Stajich J.E."/>
        </authorList>
    </citation>
    <scope>NUCLEOTIDE SEQUENCE [LARGE SCALE GENOMIC DNA]</scope>
    <source>
        <strain evidence="8 9">CCFEE 6314</strain>
    </source>
</reference>
<keyword evidence="3" id="KW-0804">Transcription</keyword>
<comment type="caution">
    <text evidence="8">The sequence shown here is derived from an EMBL/GenBank/DDBJ whole genome shotgun (WGS) entry which is preliminary data.</text>
</comment>
<evidence type="ECO:0000256" key="2">
    <source>
        <dbReference type="ARBA" id="ARBA00023125"/>
    </source>
</evidence>
<dbReference type="GO" id="GO:0000981">
    <property type="term" value="F:DNA-binding transcription factor activity, RNA polymerase II-specific"/>
    <property type="evidence" value="ECO:0007669"/>
    <property type="project" value="TreeGrafter"/>
</dbReference>
<evidence type="ECO:0000259" key="7">
    <source>
        <dbReference type="SMART" id="SM00906"/>
    </source>
</evidence>
<keyword evidence="6" id="KW-0812">Transmembrane</keyword>
<evidence type="ECO:0000256" key="3">
    <source>
        <dbReference type="ARBA" id="ARBA00023163"/>
    </source>
</evidence>
<accession>A0A438N8T8</accession>
<dbReference type="AlphaFoldDB" id="A0A438N8T8"/>
<dbReference type="Pfam" id="PF04082">
    <property type="entry name" value="Fungal_trans"/>
    <property type="match status" value="1"/>
</dbReference>
<dbReference type="PANTHER" id="PTHR47424">
    <property type="entry name" value="REGULATORY PROTEIN GAL4"/>
    <property type="match status" value="1"/>
</dbReference>
<evidence type="ECO:0000256" key="5">
    <source>
        <dbReference type="SAM" id="MobiDB-lite"/>
    </source>
</evidence>
<dbReference type="GO" id="GO:0000978">
    <property type="term" value="F:RNA polymerase II cis-regulatory region sequence-specific DNA binding"/>
    <property type="evidence" value="ECO:0007669"/>
    <property type="project" value="TreeGrafter"/>
</dbReference>
<dbReference type="GO" id="GO:0006351">
    <property type="term" value="P:DNA-templated transcription"/>
    <property type="evidence" value="ECO:0007669"/>
    <property type="project" value="InterPro"/>
</dbReference>
<feature type="domain" description="Xylanolytic transcriptional activator regulatory" evidence="7">
    <location>
        <begin position="224"/>
        <end position="297"/>
    </location>
</feature>
<dbReference type="InterPro" id="IPR051127">
    <property type="entry name" value="Fungal_SecMet_Regulators"/>
</dbReference>
<dbReference type="OrthoDB" id="3364175at2759"/>
<dbReference type="Proteomes" id="UP000288859">
    <property type="component" value="Unassembled WGS sequence"/>
</dbReference>
<protein>
    <recommendedName>
        <fullName evidence="7">Xylanolytic transcriptional activator regulatory domain-containing protein</fullName>
    </recommendedName>
</protein>
<organism evidence="8 9">
    <name type="scientific">Exophiala mesophila</name>
    <name type="common">Black yeast-like fungus</name>
    <dbReference type="NCBI Taxonomy" id="212818"/>
    <lineage>
        <taxon>Eukaryota</taxon>
        <taxon>Fungi</taxon>
        <taxon>Dikarya</taxon>
        <taxon>Ascomycota</taxon>
        <taxon>Pezizomycotina</taxon>
        <taxon>Eurotiomycetes</taxon>
        <taxon>Chaetothyriomycetidae</taxon>
        <taxon>Chaetothyriales</taxon>
        <taxon>Herpotrichiellaceae</taxon>
        <taxon>Exophiala</taxon>
    </lineage>
</organism>
<dbReference type="GO" id="GO:0005634">
    <property type="term" value="C:nucleus"/>
    <property type="evidence" value="ECO:0007669"/>
    <property type="project" value="TreeGrafter"/>
</dbReference>
<keyword evidence="2" id="KW-0238">DNA-binding</keyword>
<feature type="compositionally biased region" description="Low complexity" evidence="5">
    <location>
        <begin position="78"/>
        <end position="94"/>
    </location>
</feature>
<dbReference type="GO" id="GO:0008270">
    <property type="term" value="F:zinc ion binding"/>
    <property type="evidence" value="ECO:0007669"/>
    <property type="project" value="InterPro"/>
</dbReference>
<name>A0A438N8T8_EXOME</name>
<keyword evidence="6" id="KW-1133">Transmembrane helix</keyword>